<dbReference type="AlphaFoldDB" id="A0A841APV7"/>
<dbReference type="PANTHER" id="PTHR30543">
    <property type="entry name" value="CHROMATE REDUCTASE"/>
    <property type="match status" value="1"/>
</dbReference>
<evidence type="ECO:0000313" key="3">
    <source>
        <dbReference type="Proteomes" id="UP000536685"/>
    </source>
</evidence>
<dbReference type="Gene3D" id="3.40.50.360">
    <property type="match status" value="1"/>
</dbReference>
<accession>A0A841APV7</accession>
<reference evidence="2 3" key="1">
    <citation type="submission" date="2020-08" db="EMBL/GenBank/DDBJ databases">
        <title>Sequencing the genomes of 1000 actinobacteria strains.</title>
        <authorList>
            <person name="Klenk H.-P."/>
        </authorList>
    </citation>
    <scope>NUCLEOTIDE SEQUENCE [LARGE SCALE GENOMIC DNA]</scope>
    <source>
        <strain evidence="2 3">DSM 105784</strain>
    </source>
</reference>
<gene>
    <name evidence="2" type="ORF">HD599_002647</name>
</gene>
<evidence type="ECO:0000259" key="1">
    <source>
        <dbReference type="Pfam" id="PF03358"/>
    </source>
</evidence>
<feature type="domain" description="NADPH-dependent FMN reductase-like" evidence="1">
    <location>
        <begin position="5"/>
        <end position="150"/>
    </location>
</feature>
<dbReference type="GO" id="GO:0016491">
    <property type="term" value="F:oxidoreductase activity"/>
    <property type="evidence" value="ECO:0007669"/>
    <property type="project" value="InterPro"/>
</dbReference>
<dbReference type="EMBL" id="JACHMJ010000001">
    <property type="protein sequence ID" value="MBB5844324.1"/>
    <property type="molecule type" value="Genomic_DNA"/>
</dbReference>
<dbReference type="SUPFAM" id="SSF52218">
    <property type="entry name" value="Flavoproteins"/>
    <property type="match status" value="1"/>
</dbReference>
<dbReference type="GO" id="GO:0010181">
    <property type="term" value="F:FMN binding"/>
    <property type="evidence" value="ECO:0007669"/>
    <property type="project" value="TreeGrafter"/>
</dbReference>
<protein>
    <submittedName>
        <fullName evidence="2">NAD(P)H-dependent FMN reductase</fullName>
    </submittedName>
</protein>
<evidence type="ECO:0000313" key="2">
    <source>
        <dbReference type="EMBL" id="MBB5844324.1"/>
    </source>
</evidence>
<keyword evidence="3" id="KW-1185">Reference proteome</keyword>
<sequence>MSDTSILVLLGSLRAASSNRLLAEAAVDAAASDVTVTVFEGLAEIPFYNEDIDIEGHVPAAAVKLRDAIAAADAVLLITPEHNGTIPAVLKNAIDWSSRPFGVGSIVAKPVAVIGGAYGQFGGIWAQDEARKALGIAGASVLGDLTLSIADSAGRFTPQHPRDDEEIMTKLGAVISGVTAAAQAA</sequence>
<dbReference type="InterPro" id="IPR005025">
    <property type="entry name" value="FMN_Rdtase-like_dom"/>
</dbReference>
<dbReference type="RefSeq" id="WP_184238361.1">
    <property type="nucleotide sequence ID" value="NZ_JACHMJ010000001.1"/>
</dbReference>
<comment type="caution">
    <text evidence="2">The sequence shown here is derived from an EMBL/GenBank/DDBJ whole genome shotgun (WGS) entry which is preliminary data.</text>
</comment>
<dbReference type="InterPro" id="IPR050712">
    <property type="entry name" value="NAD(P)H-dep_reductase"/>
</dbReference>
<name>A0A841APV7_9MICO</name>
<dbReference type="GO" id="GO:0005829">
    <property type="term" value="C:cytosol"/>
    <property type="evidence" value="ECO:0007669"/>
    <property type="project" value="TreeGrafter"/>
</dbReference>
<proteinExistence type="predicted"/>
<organism evidence="2 3">
    <name type="scientific">Conyzicola lurida</name>
    <dbReference type="NCBI Taxonomy" id="1172621"/>
    <lineage>
        <taxon>Bacteria</taxon>
        <taxon>Bacillati</taxon>
        <taxon>Actinomycetota</taxon>
        <taxon>Actinomycetes</taxon>
        <taxon>Micrococcales</taxon>
        <taxon>Microbacteriaceae</taxon>
        <taxon>Conyzicola</taxon>
    </lineage>
</organism>
<dbReference type="Proteomes" id="UP000536685">
    <property type="component" value="Unassembled WGS sequence"/>
</dbReference>
<dbReference type="InterPro" id="IPR029039">
    <property type="entry name" value="Flavoprotein-like_sf"/>
</dbReference>
<dbReference type="Pfam" id="PF03358">
    <property type="entry name" value="FMN_red"/>
    <property type="match status" value="1"/>
</dbReference>
<dbReference type="PANTHER" id="PTHR30543:SF21">
    <property type="entry name" value="NAD(P)H-DEPENDENT FMN REDUCTASE LOT6"/>
    <property type="match status" value="1"/>
</dbReference>